<accession>A0A2L0F7K9</accession>
<organism evidence="1 2">
    <name type="scientific">Sorangium cellulosum</name>
    <name type="common">Polyangium cellulosum</name>
    <dbReference type="NCBI Taxonomy" id="56"/>
    <lineage>
        <taxon>Bacteria</taxon>
        <taxon>Pseudomonadati</taxon>
        <taxon>Myxococcota</taxon>
        <taxon>Polyangia</taxon>
        <taxon>Polyangiales</taxon>
        <taxon>Polyangiaceae</taxon>
        <taxon>Sorangium</taxon>
    </lineage>
</organism>
<dbReference type="PRINTS" id="PR00344">
    <property type="entry name" value="BCTRLSENSOR"/>
</dbReference>
<evidence type="ECO:0000313" key="2">
    <source>
        <dbReference type="Proteomes" id="UP000238348"/>
    </source>
</evidence>
<evidence type="ECO:0008006" key="3">
    <source>
        <dbReference type="Google" id="ProtNLM"/>
    </source>
</evidence>
<dbReference type="EMBL" id="CP012673">
    <property type="protein sequence ID" value="AUX47540.1"/>
    <property type="molecule type" value="Genomic_DNA"/>
</dbReference>
<dbReference type="OrthoDB" id="5400848at2"/>
<dbReference type="GO" id="GO:0016772">
    <property type="term" value="F:transferase activity, transferring phosphorus-containing groups"/>
    <property type="evidence" value="ECO:0007669"/>
    <property type="project" value="InterPro"/>
</dbReference>
<protein>
    <recommendedName>
        <fullName evidence="3">Histidine kinase/HSP90-like ATPase domain-containing protein</fullName>
    </recommendedName>
</protein>
<reference evidence="1 2" key="1">
    <citation type="submission" date="2015-09" db="EMBL/GenBank/DDBJ databases">
        <title>Sorangium comparison.</title>
        <authorList>
            <person name="Zaburannyi N."/>
            <person name="Bunk B."/>
            <person name="Overmann J."/>
            <person name="Mueller R."/>
        </authorList>
    </citation>
    <scope>NUCLEOTIDE SEQUENCE [LARGE SCALE GENOMIC DNA]</scope>
    <source>
        <strain evidence="1 2">So ce26</strain>
    </source>
</reference>
<sequence>MTMAVLTPEKTNGLRMGLGISRSIIERHGGRLWAQLNASGIGATFGFSLTAISHDLQRSSG</sequence>
<evidence type="ECO:0000313" key="1">
    <source>
        <dbReference type="EMBL" id="AUX47540.1"/>
    </source>
</evidence>
<dbReference type="InterPro" id="IPR036890">
    <property type="entry name" value="HATPase_C_sf"/>
</dbReference>
<dbReference type="AlphaFoldDB" id="A0A2L0F7K9"/>
<dbReference type="Gene3D" id="3.30.565.10">
    <property type="entry name" value="Histidine kinase-like ATPase, C-terminal domain"/>
    <property type="match status" value="1"/>
</dbReference>
<proteinExistence type="predicted"/>
<dbReference type="InterPro" id="IPR004358">
    <property type="entry name" value="Sig_transdc_His_kin-like_C"/>
</dbReference>
<dbReference type="RefSeq" id="WP_104985542.1">
    <property type="nucleotide sequence ID" value="NZ_CP012673.1"/>
</dbReference>
<dbReference type="SUPFAM" id="SSF55874">
    <property type="entry name" value="ATPase domain of HSP90 chaperone/DNA topoisomerase II/histidine kinase"/>
    <property type="match status" value="1"/>
</dbReference>
<dbReference type="Proteomes" id="UP000238348">
    <property type="component" value="Chromosome"/>
</dbReference>
<gene>
    <name evidence="1" type="ORF">SOCE26_090610</name>
</gene>
<name>A0A2L0F7K9_SORCE</name>